<accession>A0A9D1S0Z0</accession>
<dbReference type="Proteomes" id="UP000824151">
    <property type="component" value="Unassembled WGS sequence"/>
</dbReference>
<dbReference type="AlphaFoldDB" id="A0A9D1S0Z0"/>
<organism evidence="1 2">
    <name type="scientific">Candidatus Nesterenkonia stercoripullorum</name>
    <dbReference type="NCBI Taxonomy" id="2838701"/>
    <lineage>
        <taxon>Bacteria</taxon>
        <taxon>Bacillati</taxon>
        <taxon>Actinomycetota</taxon>
        <taxon>Actinomycetes</taxon>
        <taxon>Micrococcales</taxon>
        <taxon>Micrococcaceae</taxon>
        <taxon>Nesterenkonia</taxon>
    </lineage>
</organism>
<reference evidence="1" key="1">
    <citation type="journal article" date="2021" name="PeerJ">
        <title>Extensive microbial diversity within the chicken gut microbiome revealed by metagenomics and culture.</title>
        <authorList>
            <person name="Gilroy R."/>
            <person name="Ravi A."/>
            <person name="Getino M."/>
            <person name="Pursley I."/>
            <person name="Horton D.L."/>
            <person name="Alikhan N.F."/>
            <person name="Baker D."/>
            <person name="Gharbi K."/>
            <person name="Hall N."/>
            <person name="Watson M."/>
            <person name="Adriaenssens E.M."/>
            <person name="Foster-Nyarko E."/>
            <person name="Jarju S."/>
            <person name="Secka A."/>
            <person name="Antonio M."/>
            <person name="Oren A."/>
            <person name="Chaudhuri R.R."/>
            <person name="La Ragione R."/>
            <person name="Hildebrand F."/>
            <person name="Pallen M.J."/>
        </authorList>
    </citation>
    <scope>NUCLEOTIDE SEQUENCE</scope>
    <source>
        <strain evidence="1">ChiHejej3B27-3195</strain>
    </source>
</reference>
<dbReference type="EMBL" id="DXGD01000049">
    <property type="protein sequence ID" value="HIW98760.1"/>
    <property type="molecule type" value="Genomic_DNA"/>
</dbReference>
<evidence type="ECO:0000313" key="2">
    <source>
        <dbReference type="Proteomes" id="UP000824151"/>
    </source>
</evidence>
<proteinExistence type="predicted"/>
<name>A0A9D1S0Z0_9MICC</name>
<comment type="caution">
    <text evidence="1">The sequence shown here is derived from an EMBL/GenBank/DDBJ whole genome shotgun (WGS) entry which is preliminary data.</text>
</comment>
<sequence>RAKIAAEVQGHDVNSLFVGAAKVSGTRGPAQQDYEMARFAAYLTAMNGDPRKPEIAAAMAYFAVQTHVAETAAQTPAIPQTYSEALRAAADASDRAELEAARADAAEKESARHQQALDIQAPMVAKAAAHSGVDKAIGRQQFARQVQQFGDTRGADIKQNDVYELLGRHGMTVRGDRQDNGHITAQARRNGWGWNETGVSEKTGYEFTKPLIKKKGQDIAWKWVQNDFETYGAALNPRKAA</sequence>
<evidence type="ECO:0000313" key="1">
    <source>
        <dbReference type="EMBL" id="HIW98760.1"/>
    </source>
</evidence>
<feature type="non-terminal residue" evidence="1">
    <location>
        <position position="1"/>
    </location>
</feature>
<gene>
    <name evidence="1" type="ORF">H9871_01310</name>
</gene>
<reference evidence="1" key="2">
    <citation type="submission" date="2021-04" db="EMBL/GenBank/DDBJ databases">
        <authorList>
            <person name="Gilroy R."/>
        </authorList>
    </citation>
    <scope>NUCLEOTIDE SEQUENCE</scope>
    <source>
        <strain evidence="1">ChiHejej3B27-3195</strain>
    </source>
</reference>
<protein>
    <submittedName>
        <fullName evidence="1">Uncharacterized protein</fullName>
    </submittedName>
</protein>